<feature type="compositionally biased region" description="Basic and acidic residues" evidence="1">
    <location>
        <begin position="2181"/>
        <end position="2210"/>
    </location>
</feature>
<feature type="compositionally biased region" description="Basic residues" evidence="1">
    <location>
        <begin position="703"/>
        <end position="717"/>
    </location>
</feature>
<feature type="compositionally biased region" description="Low complexity" evidence="1">
    <location>
        <begin position="350"/>
        <end position="367"/>
    </location>
</feature>
<sequence length="2477" mass="276617">MWNKLTGKSDTSSQDGRRKDQRRRTGSVASSHASRNPTRLEDRSDYPPTLSSRGTTYPPPPSSASIASYATAPDRRSTMDHDVRSERTAAYDDREDDPRSTRTDRRRDDESRSERSSKHRERSTSRDRKRDRDDTEREHKKKGKKDTKDGKERREKDEPSKKSTHKSRARASSKADDSIVDEPVRPRAGDSLQRGDSYTSQTAYQPFKYATESAPTTPAERLDAHVGGQFPGQNPSKYAGAYRPPLGEATSYYGDQGESVTYQPGVRVEDPDMLINPHTHLITPSAVPQPPEETGHGSAADFYSGTFDVGVGEDPPTKPPRPQSMPGSFEPDARPKPTRKSSKTEKVHKLSSAASAAGSAALGYALGKHSSHNQSGSTHVSSRIEENVENYTSSSGKNSGHYSTSYSVPPSGDYVPPTSQSDRPGENYISGDNLGHRPTSYSMPPSGEYVPVTSQASRPGLTQSYSMPASGAYVPVASAAGLAAGYGLHELHSSHHHSPALPPRPSQNGNHGSQGLGYAALGMQHRQNGPVSKFVDWWKDHEDVRKMEEYTEYIGVCRDCFDPREPPSMAPRKHHYHHHHKRRSNGSLRSNRVDKESRYHYSSSDDDGRRNSNSWVAKGLAGYGLAKVGKALWWQNQDFDDTYSAKSGRRYRSSRSSTGRRSRSGSRDRTSTTSRGVIRHRSNSRDSRTSRNYSKTIRDYKIVHHHGHSRSRSRSRDRKSGVFSAAAGAALGASLVGRSKERSRSRSKSPSREYVIKKSYVEKPRSSGSALGVEDARRFSSRHSTTSSHVDHNSHRSSKQNSTGVFGLFTSAASASDRRKTHSKKKKGFFTFANGSSSSTDSGLVYGGSPELRRRSSELRRKGSHKKRRNSDDKLNSTLLGLGATAAALAAVQGRRDEKTRSKHRPSPEVIAVRESKSRKHPDKRQHMPGSYDISSSEDEEWEEVSDAEDDAASIDTGLAFGDYAQSIKSRKSVDSLRSDGSGTNKWDWRWGSKKDKRKRTSTESLKNGTHVDGRSSVSSVPTLQTVFPVPTSDPTMFDAAGRSSSIPSTPQAPYGHPLVTSRPEPPPLQQPQPIMPVSNSIYTSQAPGPSYMAPSGPPVFSSGRPPLANFRNSSDYFRAEDRPMSSPRREEPSTPTSSWKRDAAIAGVAAATGAAIATAHSHASSKAGSSSPSQSTASRRVSSPSSVRFDLTKEQEAREDRQRRKDLRKKEEEQAERERLRRLEDEASLKEAKKREEAENLAAIKRDAEEMQARAREKREREGRAYAASEMERETRRIQRERETMALQAAELERAARDEAERLRQESEAATRQRERLEREILEADSRRERERAEAEERQPSEFEYDVESRERQLQEREADVVDPNKWSGWKEPAAAVGIAAGAAAAAAGLAYSSKNDLHEAPRDDSPRGGRVQFDDDRNHEEPSFDPDYFRKRDQARPSSRDRESDIVRKAASKVLADYDDDSAKVLADLEERYKEPQRRQSMAEFFSPSELSDRKTSISRDYFGPNADADVQSFNVPRIVTVEPPYAPEYSFTATHDDEDAHRYNDIPRLNLIEPTPPVSVASSIRGDRSHPTSPSMPAHHDPITTVEEEVEPKDDKQPKRPGVTWGVDETHYFDTPTPDSVREHFVSDQDLRKSALEELTRRKEHEQEDRQRERQEHDEIVVEHDSPNSPGKRTSYRVSPERSYAEAELPPKPELDRKPKSRSSDDDSPVEEIKRFEDDDREIIEATSPERTPVVLTPTEQRGQFYQSPFFETVSDFTTAFDVSPTGSASGFVEELGPDERPDVSERGMPGAWGFVEDDVASNPFSDTRVVEELPSPTEPHAKDPDLQPKVEEVEDQVFEKPLSKREQRKKDKVAKRGSLGHDDSPSVASTPMDEPVPEELWEDTSSSKSKKKKKKNRDSFGIDTGSASASVASTPVAEEPAAEDLWAEVPLSKKDKRKKKERDREEKRMGRERDPKDMEPSITTTSGSYTPSASGLDIAGDAAKGLGYAAAAGVLAGAMMGSKHTERQPEEPRGREQTSRQPPYPTEDPYIGFSQTPGSYGSEGEHTPSGTFTSTAPYIPSRAFDDVEELADAKKPGKKGKRRSKYGSPSPGSPLRTEVAFDDYVGMDAAAAATAALPHGSNAGAYQTSDFADAVNAPLPKDDASVSSRESEKESRRRRQYVYDEPEEAGVPLFAYREQEADNERNSVFAYRDDWKEHRRGSRQESEGGVSREGGDARSTASDERVVDEHGRRKHRHHRRRESERSDSTRDADTRSVVSEGRYDEEGHRKHKHRKHRSTGVDKDDVGAVVAEFRDDEDDDLRRKHKHKKRFEIEPTIPERPKSDPGVEDAGEERRKHKRRSKRESERGDDEDNVSIVSGPAKYSEKEKEKRSSLFSSLFGRSSKESVASRESKDDRSIDDEERKHRRRKHRSSTLQSSYASDPEDDGVSSTTASRRHRSSSSRREKESARDDSDLHVHTTNRHHRSGSLGRLE</sequence>
<feature type="region of interest" description="Disordered" evidence="1">
    <location>
        <begin position="492"/>
        <end position="517"/>
    </location>
</feature>
<feature type="compositionally biased region" description="Polar residues" evidence="1">
    <location>
        <begin position="1965"/>
        <end position="1977"/>
    </location>
</feature>
<feature type="compositionally biased region" description="Polar residues" evidence="1">
    <location>
        <begin position="1043"/>
        <end position="1052"/>
    </location>
</feature>
<reference evidence="2 3" key="1">
    <citation type="submission" date="2024-04" db="EMBL/GenBank/DDBJ databases">
        <title>Phyllosticta paracitricarpa is synonymous to the EU quarantine fungus P. citricarpa based on phylogenomic analyses.</title>
        <authorList>
            <consortium name="Lawrence Berkeley National Laboratory"/>
            <person name="Van ingen-buijs V.A."/>
            <person name="Van westerhoven A.C."/>
            <person name="Haridas S."/>
            <person name="Skiadas P."/>
            <person name="Martin F."/>
            <person name="Groenewald J.Z."/>
            <person name="Crous P.W."/>
            <person name="Seidl M.F."/>
        </authorList>
    </citation>
    <scope>NUCLEOTIDE SEQUENCE [LARGE SCALE GENOMIC DNA]</scope>
    <source>
        <strain evidence="2 3">CPC 17464</strain>
    </source>
</reference>
<feature type="region of interest" description="Disordered" evidence="1">
    <location>
        <begin position="891"/>
        <end position="954"/>
    </location>
</feature>
<feature type="compositionally biased region" description="Polar residues" evidence="1">
    <location>
        <begin position="1016"/>
        <end position="1026"/>
    </location>
</feature>
<feature type="region of interest" description="Disordered" evidence="1">
    <location>
        <begin position="568"/>
        <end position="612"/>
    </location>
</feature>
<feature type="compositionally biased region" description="Basic residues" evidence="1">
    <location>
        <begin position="647"/>
        <end position="664"/>
    </location>
</feature>
<feature type="compositionally biased region" description="Low complexity" evidence="1">
    <location>
        <begin position="1145"/>
        <end position="1189"/>
    </location>
</feature>
<feature type="region of interest" description="Disordered" evidence="1">
    <location>
        <begin position="2138"/>
        <end position="2477"/>
    </location>
</feature>
<dbReference type="Proteomes" id="UP001360953">
    <property type="component" value="Unassembled WGS sequence"/>
</dbReference>
<feature type="region of interest" description="Disordered" evidence="1">
    <location>
        <begin position="1297"/>
        <end position="1369"/>
    </location>
</feature>
<feature type="region of interest" description="Disordered" evidence="1">
    <location>
        <begin position="734"/>
        <end position="803"/>
    </location>
</feature>
<feature type="compositionally biased region" description="Polar residues" evidence="1">
    <location>
        <begin position="194"/>
        <end position="204"/>
    </location>
</feature>
<dbReference type="EMBL" id="JBBPEH010000010">
    <property type="protein sequence ID" value="KAK7532883.1"/>
    <property type="molecule type" value="Genomic_DNA"/>
</dbReference>
<feature type="region of interest" description="Disordered" evidence="1">
    <location>
        <begin position="644"/>
        <end position="722"/>
    </location>
</feature>
<feature type="compositionally biased region" description="Polar residues" evidence="1">
    <location>
        <begin position="372"/>
        <end position="381"/>
    </location>
</feature>
<feature type="compositionally biased region" description="Basic and acidic residues" evidence="1">
    <location>
        <begin position="1946"/>
        <end position="1963"/>
    </location>
</feature>
<proteinExistence type="predicted"/>
<feature type="compositionally biased region" description="Basic and acidic residues" evidence="1">
    <location>
        <begin position="1118"/>
        <end position="1133"/>
    </location>
</feature>
<feature type="region of interest" description="Disordered" evidence="1">
    <location>
        <begin position="1551"/>
        <end position="1743"/>
    </location>
</feature>
<dbReference type="CDD" id="cd06503">
    <property type="entry name" value="ATP-synt_Fo_b"/>
    <property type="match status" value="1"/>
</dbReference>
<feature type="region of interest" description="Disordered" evidence="1">
    <location>
        <begin position="1770"/>
        <end position="1983"/>
    </location>
</feature>
<keyword evidence="3" id="KW-1185">Reference proteome</keyword>
<feature type="compositionally biased region" description="Basic and acidic residues" evidence="1">
    <location>
        <begin position="2315"/>
        <end position="2329"/>
    </location>
</feature>
<feature type="region of interest" description="Disordered" evidence="1">
    <location>
        <begin position="276"/>
        <end position="459"/>
    </location>
</feature>
<feature type="compositionally biased region" description="Basic and acidic residues" evidence="1">
    <location>
        <begin position="2144"/>
        <end position="2159"/>
    </location>
</feature>
<feature type="compositionally biased region" description="Acidic residues" evidence="1">
    <location>
        <begin position="936"/>
        <end position="953"/>
    </location>
</feature>
<feature type="compositionally biased region" description="Basic residues" evidence="1">
    <location>
        <begin position="2080"/>
        <end position="2089"/>
    </location>
</feature>
<feature type="compositionally biased region" description="Polar residues" evidence="1">
    <location>
        <begin position="27"/>
        <end position="37"/>
    </location>
</feature>
<evidence type="ECO:0000313" key="3">
    <source>
        <dbReference type="Proteomes" id="UP001360953"/>
    </source>
</evidence>
<organism evidence="2 3">
    <name type="scientific">Phyllosticta citribraziliensis</name>
    <dbReference type="NCBI Taxonomy" id="989973"/>
    <lineage>
        <taxon>Eukaryota</taxon>
        <taxon>Fungi</taxon>
        <taxon>Dikarya</taxon>
        <taxon>Ascomycota</taxon>
        <taxon>Pezizomycotina</taxon>
        <taxon>Dothideomycetes</taxon>
        <taxon>Dothideomycetes incertae sedis</taxon>
        <taxon>Botryosphaeriales</taxon>
        <taxon>Phyllostictaceae</taxon>
        <taxon>Phyllosticta</taxon>
    </lineage>
</organism>
<feature type="compositionally biased region" description="Low complexity" evidence="1">
    <location>
        <begin position="63"/>
        <end position="72"/>
    </location>
</feature>
<feature type="compositionally biased region" description="Basic and acidic residues" evidence="1">
    <location>
        <begin position="1191"/>
        <end position="1280"/>
    </location>
</feature>
<feature type="region of interest" description="Disordered" evidence="1">
    <location>
        <begin position="1"/>
        <end position="243"/>
    </location>
</feature>
<feature type="compositionally biased region" description="Polar residues" evidence="1">
    <location>
        <begin position="833"/>
        <end position="842"/>
    </location>
</feature>
<accession>A0ABR1LCC1</accession>
<feature type="compositionally biased region" description="Basic and acidic residues" evidence="1">
    <location>
        <begin position="2446"/>
        <end position="2461"/>
    </location>
</feature>
<feature type="compositionally biased region" description="Basic and acidic residues" evidence="1">
    <location>
        <begin position="1297"/>
        <end position="1361"/>
    </location>
</feature>
<feature type="region of interest" description="Disordered" evidence="1">
    <location>
        <begin position="1473"/>
        <end position="1501"/>
    </location>
</feature>
<gene>
    <name evidence="2" type="ORF">J3D65DRAFT_59025</name>
</gene>
<protein>
    <recommendedName>
        <fullName evidence="4">Involucrin repeat protein</fullName>
    </recommendedName>
</protein>
<feature type="region of interest" description="Disordered" evidence="1">
    <location>
        <begin position="970"/>
        <end position="1280"/>
    </location>
</feature>
<feature type="compositionally biased region" description="Basic and acidic residues" evidence="1">
    <location>
        <begin position="2007"/>
        <end position="2022"/>
    </location>
</feature>
<feature type="compositionally biased region" description="Pro residues" evidence="1">
    <location>
        <begin position="1064"/>
        <end position="1075"/>
    </location>
</feature>
<feature type="compositionally biased region" description="Basic and acidic residues" evidence="1">
    <location>
        <begin position="1823"/>
        <end position="1853"/>
    </location>
</feature>
<feature type="compositionally biased region" description="Basic and acidic residues" evidence="1">
    <location>
        <begin position="2245"/>
        <end position="2258"/>
    </location>
</feature>
<feature type="region of interest" description="Disordered" evidence="1">
    <location>
        <begin position="2004"/>
        <end position="2101"/>
    </location>
</feature>
<evidence type="ECO:0000256" key="1">
    <source>
        <dbReference type="SAM" id="MobiDB-lite"/>
    </source>
</evidence>
<feature type="compositionally biased region" description="Low complexity" evidence="1">
    <location>
        <begin position="1910"/>
        <end position="1921"/>
    </location>
</feature>
<feature type="compositionally biased region" description="Basic residues" evidence="1">
    <location>
        <begin position="162"/>
        <end position="171"/>
    </location>
</feature>
<evidence type="ECO:0000313" key="2">
    <source>
        <dbReference type="EMBL" id="KAK7532883.1"/>
    </source>
</evidence>
<feature type="compositionally biased region" description="Basic and acidic residues" evidence="1">
    <location>
        <begin position="2367"/>
        <end position="2376"/>
    </location>
</feature>
<feature type="compositionally biased region" description="Basic and acidic residues" evidence="1">
    <location>
        <begin position="1682"/>
        <end position="1721"/>
    </location>
</feature>
<feature type="compositionally biased region" description="Basic and acidic residues" evidence="1">
    <location>
        <begin position="173"/>
        <end position="188"/>
    </location>
</feature>
<comment type="caution">
    <text evidence="2">The sequence shown here is derived from an EMBL/GenBank/DDBJ whole genome shotgun (WGS) entry which is preliminary data.</text>
</comment>
<feature type="region of interest" description="Disordered" evidence="1">
    <location>
        <begin position="1397"/>
        <end position="1448"/>
    </location>
</feature>
<feature type="compositionally biased region" description="Basic and acidic residues" evidence="1">
    <location>
        <begin position="73"/>
        <end position="138"/>
    </location>
</feature>
<feature type="compositionally biased region" description="Polar residues" evidence="1">
    <location>
        <begin position="1078"/>
        <end position="1088"/>
    </location>
</feature>
<feature type="compositionally biased region" description="Basic and acidic residues" evidence="1">
    <location>
        <begin position="2217"/>
        <end position="2235"/>
    </location>
</feature>
<feature type="compositionally biased region" description="Polar residues" evidence="1">
    <location>
        <begin position="1"/>
        <end position="14"/>
    </location>
</feature>
<feature type="compositionally biased region" description="Basic and acidic residues" evidence="1">
    <location>
        <begin position="2386"/>
        <end position="2400"/>
    </location>
</feature>
<feature type="compositionally biased region" description="Basic and acidic residues" evidence="1">
    <location>
        <begin position="738"/>
        <end position="765"/>
    </location>
</feature>
<feature type="compositionally biased region" description="Basic and acidic residues" evidence="1">
    <location>
        <begin position="1623"/>
        <end position="1669"/>
    </location>
</feature>
<name>A0ABR1LCC1_9PEZI</name>
<feature type="compositionally biased region" description="Basic residues" evidence="1">
    <location>
        <begin position="2273"/>
        <end position="2282"/>
    </location>
</feature>
<feature type="compositionally biased region" description="Basic residues" evidence="1">
    <location>
        <begin position="571"/>
        <end position="584"/>
    </location>
</feature>
<feature type="compositionally biased region" description="Basic and acidic residues" evidence="1">
    <location>
        <begin position="146"/>
        <end position="161"/>
    </location>
</feature>
<feature type="compositionally biased region" description="Basic and acidic residues" evidence="1">
    <location>
        <begin position="851"/>
        <end position="861"/>
    </location>
</feature>
<feature type="region of interest" description="Disordered" evidence="1">
    <location>
        <begin position="829"/>
        <end position="876"/>
    </location>
</feature>
<dbReference type="RefSeq" id="XP_066652276.1">
    <property type="nucleotide sequence ID" value="XM_066797784.1"/>
</dbReference>
<evidence type="ECO:0008006" key="4">
    <source>
        <dbReference type="Google" id="ProtNLM"/>
    </source>
</evidence>
<dbReference type="GeneID" id="92030690"/>
<feature type="compositionally biased region" description="Polar residues" evidence="1">
    <location>
        <begin position="389"/>
        <end position="408"/>
    </location>
</feature>